<dbReference type="AlphaFoldDB" id="A0A4P9YLI7"/>
<evidence type="ECO:0000313" key="3">
    <source>
        <dbReference type="EMBL" id="RKP19370.1"/>
    </source>
</evidence>
<evidence type="ECO:0000256" key="2">
    <source>
        <dbReference type="ARBA" id="ARBA00022737"/>
    </source>
</evidence>
<dbReference type="Proteomes" id="UP000281549">
    <property type="component" value="Unassembled WGS sequence"/>
</dbReference>
<dbReference type="InterPro" id="IPR032675">
    <property type="entry name" value="LRR_dom_sf"/>
</dbReference>
<keyword evidence="1" id="KW-0433">Leucine-rich repeat</keyword>
<dbReference type="InterPro" id="IPR003591">
    <property type="entry name" value="Leu-rich_rpt_typical-subtyp"/>
</dbReference>
<evidence type="ECO:0000256" key="1">
    <source>
        <dbReference type="ARBA" id="ARBA00022614"/>
    </source>
</evidence>
<dbReference type="Pfam" id="PF14580">
    <property type="entry name" value="LRR_9"/>
    <property type="match status" value="1"/>
</dbReference>
<evidence type="ECO:0000313" key="4">
    <source>
        <dbReference type="Proteomes" id="UP000281549"/>
    </source>
</evidence>
<dbReference type="EMBL" id="ML005235">
    <property type="protein sequence ID" value="RKP19370.1"/>
    <property type="molecule type" value="Genomic_DNA"/>
</dbReference>
<organism evidence="3 4">
    <name type="scientific">Rozella allomycis (strain CSF55)</name>
    <dbReference type="NCBI Taxonomy" id="988480"/>
    <lineage>
        <taxon>Eukaryota</taxon>
        <taxon>Fungi</taxon>
        <taxon>Fungi incertae sedis</taxon>
        <taxon>Cryptomycota</taxon>
        <taxon>Cryptomycota incertae sedis</taxon>
        <taxon>Rozella</taxon>
    </lineage>
</organism>
<accession>A0A4P9YLI7</accession>
<gene>
    <name evidence="3" type="ORF">ROZALSC1DRAFT_29020</name>
</gene>
<dbReference type="PANTHER" id="PTHR45973:SF35">
    <property type="entry name" value="LEUCINE-RICH REPEAT-CONTAINING PROTEIN 43"/>
    <property type="match status" value="1"/>
</dbReference>
<protein>
    <submittedName>
        <fullName evidence="3">L domain-like protein</fullName>
    </submittedName>
</protein>
<sequence>MKQNSEYFLTPLSFLVKDIQSLRLDSKNIKNIPPYFKYLSNVKELYLNGNSIATLDNVPLNVVLLSLNYNGIYKMLNFNRFTKISRLFLSRNQLQELPEGSLPCTLLSLDLSFNSLNNLERTCQVLSSLQKLRVLCLQGNFFSLCKIYRDYVCSKIKSLSFLDDIEVNYSKLVPFDSEATQIMNELQLEITFSRLMNLNARFSSDDNYE</sequence>
<dbReference type="SMART" id="SM00369">
    <property type="entry name" value="LRR_TYP"/>
    <property type="match status" value="2"/>
</dbReference>
<proteinExistence type="predicted"/>
<name>A0A4P9YLI7_ROZAC</name>
<dbReference type="InterPro" id="IPR050576">
    <property type="entry name" value="Cilia_flagella_integrity"/>
</dbReference>
<keyword evidence="2" id="KW-0677">Repeat</keyword>
<reference evidence="4" key="1">
    <citation type="journal article" date="2018" name="Nat. Microbiol.">
        <title>Leveraging single-cell genomics to expand the fungal tree of life.</title>
        <authorList>
            <person name="Ahrendt S.R."/>
            <person name="Quandt C.A."/>
            <person name="Ciobanu D."/>
            <person name="Clum A."/>
            <person name="Salamov A."/>
            <person name="Andreopoulos B."/>
            <person name="Cheng J.F."/>
            <person name="Woyke T."/>
            <person name="Pelin A."/>
            <person name="Henrissat B."/>
            <person name="Reynolds N.K."/>
            <person name="Benny G.L."/>
            <person name="Smith M.E."/>
            <person name="James T.Y."/>
            <person name="Grigoriev I.V."/>
        </authorList>
    </citation>
    <scope>NUCLEOTIDE SEQUENCE [LARGE SCALE GENOMIC DNA]</scope>
    <source>
        <strain evidence="4">CSF55</strain>
    </source>
</reference>
<dbReference type="SUPFAM" id="SSF52075">
    <property type="entry name" value="Outer arm dynein light chain 1"/>
    <property type="match status" value="1"/>
</dbReference>
<dbReference type="Gene3D" id="3.80.10.10">
    <property type="entry name" value="Ribonuclease Inhibitor"/>
    <property type="match status" value="2"/>
</dbReference>
<dbReference type="PANTHER" id="PTHR45973">
    <property type="entry name" value="PROTEIN PHOSPHATASE 1 REGULATORY SUBUNIT SDS22-RELATED"/>
    <property type="match status" value="1"/>
</dbReference>